<proteinExistence type="predicted"/>
<name>A0A5J4ZIB7_9ASTE</name>
<organism evidence="1 2">
    <name type="scientific">Nyssa sinensis</name>
    <dbReference type="NCBI Taxonomy" id="561372"/>
    <lineage>
        <taxon>Eukaryota</taxon>
        <taxon>Viridiplantae</taxon>
        <taxon>Streptophyta</taxon>
        <taxon>Embryophyta</taxon>
        <taxon>Tracheophyta</taxon>
        <taxon>Spermatophyta</taxon>
        <taxon>Magnoliopsida</taxon>
        <taxon>eudicotyledons</taxon>
        <taxon>Gunneridae</taxon>
        <taxon>Pentapetalae</taxon>
        <taxon>asterids</taxon>
        <taxon>Cornales</taxon>
        <taxon>Nyssaceae</taxon>
        <taxon>Nyssa</taxon>
    </lineage>
</organism>
<protein>
    <submittedName>
        <fullName evidence="1">Uncharacterized protein</fullName>
    </submittedName>
</protein>
<evidence type="ECO:0000313" key="1">
    <source>
        <dbReference type="EMBL" id="KAA8517242.1"/>
    </source>
</evidence>
<dbReference type="AlphaFoldDB" id="A0A5J4ZIB7"/>
<sequence length="168" mass="18956">MDGNRNGGDRASSSTDLTVGITEECEQVSIGISDEKSNSRFQRRQIEKVQVSGGLQKECEQVVSFGPQHHGKKKLKLVEDFKPKVLEDYVLQSGKQIIDFKNAGPQHHGKKKLKLVEDFKPKVLEEYVLQSGKQIIDFKNAVRGFIFDREPTPFSSSPGVNELKVRRK</sequence>
<gene>
    <name evidence="1" type="ORF">F0562_017506</name>
</gene>
<evidence type="ECO:0000313" key="2">
    <source>
        <dbReference type="Proteomes" id="UP000325577"/>
    </source>
</evidence>
<dbReference type="Proteomes" id="UP000325577">
    <property type="component" value="Linkage Group LG8"/>
</dbReference>
<keyword evidence="2" id="KW-1185">Reference proteome</keyword>
<accession>A0A5J4ZIB7</accession>
<dbReference type="EMBL" id="CM018051">
    <property type="protein sequence ID" value="KAA8517242.1"/>
    <property type="molecule type" value="Genomic_DNA"/>
</dbReference>
<reference evidence="1 2" key="1">
    <citation type="submission" date="2019-09" db="EMBL/GenBank/DDBJ databases">
        <title>A chromosome-level genome assembly of the Chinese tupelo Nyssa sinensis.</title>
        <authorList>
            <person name="Yang X."/>
            <person name="Kang M."/>
            <person name="Yang Y."/>
            <person name="Xiong H."/>
            <person name="Wang M."/>
            <person name="Zhang Z."/>
            <person name="Wang Z."/>
            <person name="Wu H."/>
            <person name="Ma T."/>
            <person name="Liu J."/>
            <person name="Xi Z."/>
        </authorList>
    </citation>
    <scope>NUCLEOTIDE SEQUENCE [LARGE SCALE GENOMIC DNA]</scope>
    <source>
        <strain evidence="1">J267</strain>
        <tissue evidence="1">Leaf</tissue>
    </source>
</reference>